<dbReference type="Proteomes" id="UP000094336">
    <property type="component" value="Unassembled WGS sequence"/>
</dbReference>
<evidence type="ECO:0000256" key="1">
    <source>
        <dbReference type="SAM" id="MobiDB-lite"/>
    </source>
</evidence>
<evidence type="ECO:0000256" key="2">
    <source>
        <dbReference type="SAM" id="Phobius"/>
    </source>
</evidence>
<keyword evidence="2" id="KW-0812">Transmembrane</keyword>
<feature type="compositionally biased region" description="Polar residues" evidence="1">
    <location>
        <begin position="8"/>
        <end position="20"/>
    </location>
</feature>
<organism evidence="3 4">
    <name type="scientific">Babjeviella inositovora NRRL Y-12698</name>
    <dbReference type="NCBI Taxonomy" id="984486"/>
    <lineage>
        <taxon>Eukaryota</taxon>
        <taxon>Fungi</taxon>
        <taxon>Dikarya</taxon>
        <taxon>Ascomycota</taxon>
        <taxon>Saccharomycotina</taxon>
        <taxon>Pichiomycetes</taxon>
        <taxon>Serinales incertae sedis</taxon>
        <taxon>Babjeviella</taxon>
    </lineage>
</organism>
<sequence>MTHEESILSATTTESTNTCASAAPSKDELKNKQFYSAPMSSAQLISSVDPSTHEKDASMMEAPPMLVADDSDESDCTEDLNHNMTESVVSPSGSTFATELVAIVEPSSVTPALTSMQKRADPLPPQEFHRQRTQVMELIVKYITAQIHSKFPIDMSQRDKATHPNLPLDKFLMRLLADLKVTLPIFQIAVLYLFRYINLIYLLRYINQSNNLISQPNGPVSDLDSLRQLIIGSLKLAIYYYNKHYRPTKPIYHLDNVNWEAVAGISDHEIKNVAFKMIKTMNGKLHIKDAEVQKLNMELFKFVNTVNYQKPMVTKA</sequence>
<evidence type="ECO:0000313" key="4">
    <source>
        <dbReference type="Proteomes" id="UP000094336"/>
    </source>
</evidence>
<keyword evidence="2" id="KW-0472">Membrane</keyword>
<gene>
    <name evidence="3" type="ORF">BABINDRAFT_158879</name>
</gene>
<keyword evidence="2" id="KW-1133">Transmembrane helix</keyword>
<name>A0A1E3QXH4_9ASCO</name>
<feature type="region of interest" description="Disordered" evidence="1">
    <location>
        <begin position="1"/>
        <end position="31"/>
    </location>
</feature>
<evidence type="ECO:0000313" key="3">
    <source>
        <dbReference type="EMBL" id="ODQ82244.1"/>
    </source>
</evidence>
<keyword evidence="4" id="KW-1185">Reference proteome</keyword>
<dbReference type="OrthoDB" id="4090559at2759"/>
<dbReference type="AlphaFoldDB" id="A0A1E3QXH4"/>
<feature type="transmembrane region" description="Helical" evidence="2">
    <location>
        <begin position="181"/>
        <end position="206"/>
    </location>
</feature>
<dbReference type="RefSeq" id="XP_018987572.1">
    <property type="nucleotide sequence ID" value="XM_019127334.1"/>
</dbReference>
<dbReference type="Gene3D" id="1.10.472.10">
    <property type="entry name" value="Cyclin-like"/>
    <property type="match status" value="1"/>
</dbReference>
<reference evidence="4" key="1">
    <citation type="submission" date="2016-05" db="EMBL/GenBank/DDBJ databases">
        <title>Comparative genomics of biotechnologically important yeasts.</title>
        <authorList>
            <consortium name="DOE Joint Genome Institute"/>
            <person name="Riley R."/>
            <person name="Haridas S."/>
            <person name="Wolfe K.H."/>
            <person name="Lopes M.R."/>
            <person name="Hittinger C.T."/>
            <person name="Goker M."/>
            <person name="Salamov A."/>
            <person name="Wisecaver J."/>
            <person name="Long T.M."/>
            <person name="Aerts A.L."/>
            <person name="Barry K."/>
            <person name="Choi C."/>
            <person name="Clum A."/>
            <person name="Coughlan A.Y."/>
            <person name="Deshpande S."/>
            <person name="Douglass A.P."/>
            <person name="Hanson S.J."/>
            <person name="Klenk H.-P."/>
            <person name="Labutti K."/>
            <person name="Lapidus A."/>
            <person name="Lindquist E."/>
            <person name="Lipzen A."/>
            <person name="Meier-Kolthoff J.P."/>
            <person name="Ohm R.A."/>
            <person name="Otillar R.P."/>
            <person name="Pangilinan J."/>
            <person name="Peng Y."/>
            <person name="Rokas A."/>
            <person name="Rosa C.A."/>
            <person name="Scheuner C."/>
            <person name="Sibirny A.A."/>
            <person name="Slot J.C."/>
            <person name="Stielow J.B."/>
            <person name="Sun H."/>
            <person name="Kurtzman C.P."/>
            <person name="Blackwell M."/>
            <person name="Grigoriev I.V."/>
            <person name="Jeffries T.W."/>
        </authorList>
    </citation>
    <scope>NUCLEOTIDE SEQUENCE [LARGE SCALE GENOMIC DNA]</scope>
    <source>
        <strain evidence="4">NRRL Y-12698</strain>
    </source>
</reference>
<proteinExistence type="predicted"/>
<dbReference type="GeneID" id="30145187"/>
<protein>
    <submittedName>
        <fullName evidence="3">Uncharacterized protein</fullName>
    </submittedName>
</protein>
<accession>A0A1E3QXH4</accession>
<dbReference type="EMBL" id="KV454426">
    <property type="protein sequence ID" value="ODQ82244.1"/>
    <property type="molecule type" value="Genomic_DNA"/>
</dbReference>